<keyword evidence="3" id="KW-1185">Reference proteome</keyword>
<gene>
    <name evidence="2" type="ORF">EYF80_067055</name>
</gene>
<sequence>MFAGPHAGSPYHRVTQGLTVNPAEWPKGPSRPIGRSASVSVQVLIPPLDFLGGGVEVTAAAIHPARRKRSEAGVNRGLS</sequence>
<evidence type="ECO:0000256" key="1">
    <source>
        <dbReference type="SAM" id="MobiDB-lite"/>
    </source>
</evidence>
<dbReference type="EMBL" id="SRLO01020843">
    <property type="protein sequence ID" value="TNN22829.1"/>
    <property type="molecule type" value="Genomic_DNA"/>
</dbReference>
<reference evidence="2 3" key="1">
    <citation type="submission" date="2019-03" db="EMBL/GenBank/DDBJ databases">
        <title>First draft genome of Liparis tanakae, snailfish: a comprehensive survey of snailfish specific genes.</title>
        <authorList>
            <person name="Kim W."/>
            <person name="Song I."/>
            <person name="Jeong J.-H."/>
            <person name="Kim D."/>
            <person name="Kim S."/>
            <person name="Ryu S."/>
            <person name="Song J.Y."/>
            <person name="Lee S.K."/>
        </authorList>
    </citation>
    <scope>NUCLEOTIDE SEQUENCE [LARGE SCALE GENOMIC DNA]</scope>
    <source>
        <tissue evidence="2">Muscle</tissue>
    </source>
</reference>
<evidence type="ECO:0000313" key="3">
    <source>
        <dbReference type="Proteomes" id="UP000314294"/>
    </source>
</evidence>
<protein>
    <submittedName>
        <fullName evidence="2">Uncharacterized protein</fullName>
    </submittedName>
</protein>
<dbReference type="AlphaFoldDB" id="A0A4Z2E235"/>
<feature type="region of interest" description="Disordered" evidence="1">
    <location>
        <begin position="1"/>
        <end position="33"/>
    </location>
</feature>
<dbReference type="Proteomes" id="UP000314294">
    <property type="component" value="Unassembled WGS sequence"/>
</dbReference>
<proteinExistence type="predicted"/>
<evidence type="ECO:0000313" key="2">
    <source>
        <dbReference type="EMBL" id="TNN22829.1"/>
    </source>
</evidence>
<comment type="caution">
    <text evidence="2">The sequence shown here is derived from an EMBL/GenBank/DDBJ whole genome shotgun (WGS) entry which is preliminary data.</text>
</comment>
<name>A0A4Z2E235_9TELE</name>
<organism evidence="2 3">
    <name type="scientific">Liparis tanakae</name>
    <name type="common">Tanaka's snailfish</name>
    <dbReference type="NCBI Taxonomy" id="230148"/>
    <lineage>
        <taxon>Eukaryota</taxon>
        <taxon>Metazoa</taxon>
        <taxon>Chordata</taxon>
        <taxon>Craniata</taxon>
        <taxon>Vertebrata</taxon>
        <taxon>Euteleostomi</taxon>
        <taxon>Actinopterygii</taxon>
        <taxon>Neopterygii</taxon>
        <taxon>Teleostei</taxon>
        <taxon>Neoteleostei</taxon>
        <taxon>Acanthomorphata</taxon>
        <taxon>Eupercaria</taxon>
        <taxon>Perciformes</taxon>
        <taxon>Cottioidei</taxon>
        <taxon>Cottales</taxon>
        <taxon>Liparidae</taxon>
        <taxon>Liparis</taxon>
    </lineage>
</organism>
<accession>A0A4Z2E235</accession>